<dbReference type="Proteomes" id="UP000266673">
    <property type="component" value="Unassembled WGS sequence"/>
</dbReference>
<gene>
    <name evidence="1" type="ORF">C2G38_2047201</name>
</gene>
<reference evidence="1 2" key="1">
    <citation type="submission" date="2018-06" db="EMBL/GenBank/DDBJ databases">
        <title>Comparative genomics reveals the genomic features of Rhizophagus irregularis, R. cerebriforme, R. diaphanum and Gigaspora rosea, and their symbiotic lifestyle signature.</title>
        <authorList>
            <person name="Morin E."/>
            <person name="San Clemente H."/>
            <person name="Chen E.C.H."/>
            <person name="De La Providencia I."/>
            <person name="Hainaut M."/>
            <person name="Kuo A."/>
            <person name="Kohler A."/>
            <person name="Murat C."/>
            <person name="Tang N."/>
            <person name="Roy S."/>
            <person name="Loubradou J."/>
            <person name="Henrissat B."/>
            <person name="Grigoriev I.V."/>
            <person name="Corradi N."/>
            <person name="Roux C."/>
            <person name="Martin F.M."/>
        </authorList>
    </citation>
    <scope>NUCLEOTIDE SEQUENCE [LARGE SCALE GENOMIC DNA]</scope>
    <source>
        <strain evidence="1 2">DAOM 194757</strain>
    </source>
</reference>
<protein>
    <submittedName>
        <fullName evidence="1">Uncharacterized protein</fullName>
    </submittedName>
</protein>
<proteinExistence type="predicted"/>
<evidence type="ECO:0000313" key="1">
    <source>
        <dbReference type="EMBL" id="RIB05932.1"/>
    </source>
</evidence>
<name>A0A397U6K8_9GLOM</name>
<sequence length="174" mass="19798">MGKTRGTANIRKEFSALASEIAVLAVVSYKPTPSCGLGSLPSENHIKIELWAKILSAAVSLHHSEFLPVWELQHLIPGNAGYVEFERDGFECHKDDVVTVAEATHEFNRILSLAHNPSEEEVNQIRLHYGLVNSATIRLSMLEPVYDEKRSKLVYIRYETIFFQSSYPRFRDKH</sequence>
<dbReference type="AlphaFoldDB" id="A0A397U6K8"/>
<accession>A0A397U6K8</accession>
<dbReference type="OrthoDB" id="2377383at2759"/>
<evidence type="ECO:0000313" key="2">
    <source>
        <dbReference type="Proteomes" id="UP000266673"/>
    </source>
</evidence>
<organism evidence="1 2">
    <name type="scientific">Gigaspora rosea</name>
    <dbReference type="NCBI Taxonomy" id="44941"/>
    <lineage>
        <taxon>Eukaryota</taxon>
        <taxon>Fungi</taxon>
        <taxon>Fungi incertae sedis</taxon>
        <taxon>Mucoromycota</taxon>
        <taxon>Glomeromycotina</taxon>
        <taxon>Glomeromycetes</taxon>
        <taxon>Diversisporales</taxon>
        <taxon>Gigasporaceae</taxon>
        <taxon>Gigaspora</taxon>
    </lineage>
</organism>
<keyword evidence="2" id="KW-1185">Reference proteome</keyword>
<dbReference type="EMBL" id="QKWP01001895">
    <property type="protein sequence ID" value="RIB05932.1"/>
    <property type="molecule type" value="Genomic_DNA"/>
</dbReference>
<comment type="caution">
    <text evidence="1">The sequence shown here is derived from an EMBL/GenBank/DDBJ whole genome shotgun (WGS) entry which is preliminary data.</text>
</comment>